<comment type="caution">
    <text evidence="7">The sequence shown here is derived from an EMBL/GenBank/DDBJ whole genome shotgun (WGS) entry which is preliminary data.</text>
</comment>
<evidence type="ECO:0000256" key="5">
    <source>
        <dbReference type="ARBA" id="ARBA00023315"/>
    </source>
</evidence>
<reference evidence="7 8" key="1">
    <citation type="journal article" date="2016" name="Nat. Commun.">
        <title>Thousands of microbial genomes shed light on interconnected biogeochemical processes in an aquifer system.</title>
        <authorList>
            <person name="Anantharaman K."/>
            <person name="Brown C.T."/>
            <person name="Hug L.A."/>
            <person name="Sharon I."/>
            <person name="Castelle C.J."/>
            <person name="Probst A.J."/>
            <person name="Thomas B.C."/>
            <person name="Singh A."/>
            <person name="Wilkins M.J."/>
            <person name="Karaoz U."/>
            <person name="Brodie E.L."/>
            <person name="Williams K.H."/>
            <person name="Hubbard S.S."/>
            <person name="Banfield J.F."/>
        </authorList>
    </citation>
    <scope>NUCLEOTIDE SEQUENCE [LARGE SCALE GENOMIC DNA]</scope>
</reference>
<dbReference type="SUPFAM" id="SSF55729">
    <property type="entry name" value="Acyl-CoA N-acyltransferases (Nat)"/>
    <property type="match status" value="2"/>
</dbReference>
<keyword evidence="4" id="KW-0573">Peptidoglycan synthesis</keyword>
<name>A0A1F4PNB2_UNCK3</name>
<dbReference type="AlphaFoldDB" id="A0A1F4PNB2"/>
<evidence type="ECO:0000256" key="4">
    <source>
        <dbReference type="ARBA" id="ARBA00022984"/>
    </source>
</evidence>
<evidence type="ECO:0000256" key="1">
    <source>
        <dbReference type="ARBA" id="ARBA00009943"/>
    </source>
</evidence>
<protein>
    <recommendedName>
        <fullName evidence="9">BioF2-like acetyltransferase domain-containing protein</fullName>
    </recommendedName>
</protein>
<accession>A0A1F4PNB2</accession>
<evidence type="ECO:0000313" key="7">
    <source>
        <dbReference type="EMBL" id="OGB85171.1"/>
    </source>
</evidence>
<dbReference type="Proteomes" id="UP000179010">
    <property type="component" value="Unassembled WGS sequence"/>
</dbReference>
<dbReference type="GO" id="GO:0016755">
    <property type="term" value="F:aminoacyltransferase activity"/>
    <property type="evidence" value="ECO:0007669"/>
    <property type="project" value="InterPro"/>
</dbReference>
<dbReference type="EMBL" id="METE01000009">
    <property type="protein sequence ID" value="OGB85171.1"/>
    <property type="molecule type" value="Genomic_DNA"/>
</dbReference>
<gene>
    <name evidence="7" type="ORF">A2994_03365</name>
</gene>
<dbReference type="STRING" id="1798539.A2994_03365"/>
<dbReference type="GO" id="GO:0071555">
    <property type="term" value="P:cell wall organization"/>
    <property type="evidence" value="ECO:0007669"/>
    <property type="project" value="UniProtKB-KW"/>
</dbReference>
<evidence type="ECO:0000313" key="8">
    <source>
        <dbReference type="Proteomes" id="UP000179010"/>
    </source>
</evidence>
<dbReference type="GO" id="GO:0008360">
    <property type="term" value="P:regulation of cell shape"/>
    <property type="evidence" value="ECO:0007669"/>
    <property type="project" value="UniProtKB-KW"/>
</dbReference>
<dbReference type="InterPro" id="IPR003447">
    <property type="entry name" value="FEMABX"/>
</dbReference>
<dbReference type="InterPro" id="IPR050644">
    <property type="entry name" value="PG_Glycine_Bridge_Synth"/>
</dbReference>
<dbReference type="GO" id="GO:0009252">
    <property type="term" value="P:peptidoglycan biosynthetic process"/>
    <property type="evidence" value="ECO:0007669"/>
    <property type="project" value="UniProtKB-KW"/>
</dbReference>
<dbReference type="PROSITE" id="PS51191">
    <property type="entry name" value="FEMABX"/>
    <property type="match status" value="1"/>
</dbReference>
<proteinExistence type="inferred from homology"/>
<evidence type="ECO:0000256" key="6">
    <source>
        <dbReference type="ARBA" id="ARBA00023316"/>
    </source>
</evidence>
<dbReference type="PANTHER" id="PTHR36174">
    <property type="entry name" value="LIPID II:GLYCINE GLYCYLTRANSFERASE"/>
    <property type="match status" value="1"/>
</dbReference>
<dbReference type="Gene3D" id="3.40.630.30">
    <property type="match status" value="2"/>
</dbReference>
<dbReference type="InterPro" id="IPR016181">
    <property type="entry name" value="Acyl_CoA_acyltransferase"/>
</dbReference>
<keyword evidence="6" id="KW-0961">Cell wall biogenesis/degradation</keyword>
<evidence type="ECO:0000256" key="3">
    <source>
        <dbReference type="ARBA" id="ARBA00022960"/>
    </source>
</evidence>
<organism evidence="7 8">
    <name type="scientific">candidate division Kazan bacterium RIFCSPLOWO2_01_FULL_48_13</name>
    <dbReference type="NCBI Taxonomy" id="1798539"/>
    <lineage>
        <taxon>Bacteria</taxon>
        <taxon>Bacteria division Kazan-3B-28</taxon>
    </lineage>
</organism>
<keyword evidence="5" id="KW-0012">Acyltransferase</keyword>
<keyword evidence="3" id="KW-0133">Cell shape</keyword>
<sequence length="340" mass="37924">MRLLINSISDQTSWDQFILRHPEGGLLQSWAWGEFQTSLGNPIWRLRVVGDRDEILAQLLAVKLSLGFGKFIIYTPREVLINNTAPIQHQRAAMELIVKKMKEIGTSEAAILWRTDPPLKNSDTTALSIYKTMGFILSPKTIQPKTNWVLDITAGANNLLASMRPKTRYNIRLAGKKGVRVAVSKNSEDIRIFNQLNQVTAARDGFTPHSDNYYKKQLETLGKNNTLELLIAYLGQTPVAAVLIACFGGQATYLHGASSSEYRETMANHAIQWAAIQAAQAKGCTTYDFGGIDVVGQHPSWAGITRFKQGFGGRAVEYIGTLELPISPLWYRVYKILRGR</sequence>
<comment type="similarity">
    <text evidence="1">Belongs to the FemABX family.</text>
</comment>
<dbReference type="Pfam" id="PF02388">
    <property type="entry name" value="FemAB"/>
    <property type="match status" value="2"/>
</dbReference>
<keyword evidence="2" id="KW-0808">Transferase</keyword>
<evidence type="ECO:0008006" key="9">
    <source>
        <dbReference type="Google" id="ProtNLM"/>
    </source>
</evidence>
<dbReference type="PANTHER" id="PTHR36174:SF1">
    <property type="entry name" value="LIPID II:GLYCINE GLYCYLTRANSFERASE"/>
    <property type="match status" value="1"/>
</dbReference>
<evidence type="ECO:0000256" key="2">
    <source>
        <dbReference type="ARBA" id="ARBA00022679"/>
    </source>
</evidence>